<comment type="caution">
    <text evidence="2">The sequence shown here is derived from an EMBL/GenBank/DDBJ whole genome shotgun (WGS) entry which is preliminary data.</text>
</comment>
<dbReference type="AlphaFoldDB" id="A0AAV4D4S3"/>
<protein>
    <submittedName>
        <fullName evidence="2">Uncharacterized protein</fullName>
    </submittedName>
</protein>
<feature type="compositionally biased region" description="Basic and acidic residues" evidence="1">
    <location>
        <begin position="1"/>
        <end position="15"/>
    </location>
</feature>
<dbReference type="EMBL" id="BLXT01007429">
    <property type="protein sequence ID" value="GFO39154.1"/>
    <property type="molecule type" value="Genomic_DNA"/>
</dbReference>
<keyword evidence="3" id="KW-1185">Reference proteome</keyword>
<evidence type="ECO:0000256" key="1">
    <source>
        <dbReference type="SAM" id="MobiDB-lite"/>
    </source>
</evidence>
<reference evidence="2 3" key="1">
    <citation type="journal article" date="2021" name="Elife">
        <title>Chloroplast acquisition without the gene transfer in kleptoplastic sea slugs, Plakobranchus ocellatus.</title>
        <authorList>
            <person name="Maeda T."/>
            <person name="Takahashi S."/>
            <person name="Yoshida T."/>
            <person name="Shimamura S."/>
            <person name="Takaki Y."/>
            <person name="Nagai Y."/>
            <person name="Toyoda A."/>
            <person name="Suzuki Y."/>
            <person name="Arimoto A."/>
            <person name="Ishii H."/>
            <person name="Satoh N."/>
            <person name="Nishiyama T."/>
            <person name="Hasebe M."/>
            <person name="Maruyama T."/>
            <person name="Minagawa J."/>
            <person name="Obokata J."/>
            <person name="Shigenobu S."/>
        </authorList>
    </citation>
    <scope>NUCLEOTIDE SEQUENCE [LARGE SCALE GENOMIC DNA]</scope>
</reference>
<dbReference type="Proteomes" id="UP000735302">
    <property type="component" value="Unassembled WGS sequence"/>
</dbReference>
<evidence type="ECO:0000313" key="3">
    <source>
        <dbReference type="Proteomes" id="UP000735302"/>
    </source>
</evidence>
<accession>A0AAV4D4S3</accession>
<gene>
    <name evidence="2" type="ORF">PoB_006565900</name>
</gene>
<feature type="non-terminal residue" evidence="2">
    <location>
        <position position="1"/>
    </location>
</feature>
<feature type="region of interest" description="Disordered" evidence="1">
    <location>
        <begin position="1"/>
        <end position="27"/>
    </location>
</feature>
<organism evidence="2 3">
    <name type="scientific">Plakobranchus ocellatus</name>
    <dbReference type="NCBI Taxonomy" id="259542"/>
    <lineage>
        <taxon>Eukaryota</taxon>
        <taxon>Metazoa</taxon>
        <taxon>Spiralia</taxon>
        <taxon>Lophotrochozoa</taxon>
        <taxon>Mollusca</taxon>
        <taxon>Gastropoda</taxon>
        <taxon>Heterobranchia</taxon>
        <taxon>Euthyneura</taxon>
        <taxon>Panpulmonata</taxon>
        <taxon>Sacoglossa</taxon>
        <taxon>Placobranchoidea</taxon>
        <taxon>Plakobranchidae</taxon>
        <taxon>Plakobranchus</taxon>
    </lineage>
</organism>
<proteinExistence type="predicted"/>
<name>A0AAV4D4S3_9GAST</name>
<evidence type="ECO:0000313" key="2">
    <source>
        <dbReference type="EMBL" id="GFO39154.1"/>
    </source>
</evidence>
<sequence length="114" mass="12481">SRYERNAAWKSKDTPGDATLPVLPTPGKVTRSSSDMVSLLQGSWAVIAPGQTAAVLRGNIILRLDHQSGQAHSLRKISYRCRCTQVVRRLKVPSPVNKSATVHQGRSVTVQFEC</sequence>